<organism evidence="1 2">
    <name type="scientific">Heterorhabditis bacteriophora</name>
    <name type="common">Entomopathogenic nematode worm</name>
    <dbReference type="NCBI Taxonomy" id="37862"/>
    <lineage>
        <taxon>Eukaryota</taxon>
        <taxon>Metazoa</taxon>
        <taxon>Ecdysozoa</taxon>
        <taxon>Nematoda</taxon>
        <taxon>Chromadorea</taxon>
        <taxon>Rhabditida</taxon>
        <taxon>Rhabditina</taxon>
        <taxon>Rhabditomorpha</taxon>
        <taxon>Strongyloidea</taxon>
        <taxon>Heterorhabditidae</taxon>
        <taxon>Heterorhabditis</taxon>
    </lineage>
</organism>
<keyword evidence="1" id="KW-1185">Reference proteome</keyword>
<sequence>MATTYFRRAVNWWEARNFVQSASFAISTLDLEPASNLRSGAYRKFDAGSKSRVEIAKLAL</sequence>
<proteinExistence type="predicted"/>
<reference evidence="2" key="1">
    <citation type="submission" date="2016-11" db="UniProtKB">
        <authorList>
            <consortium name="WormBaseParasite"/>
        </authorList>
    </citation>
    <scope>IDENTIFICATION</scope>
</reference>
<name>A0A1I7XKG4_HETBA</name>
<accession>A0A1I7XKG4</accession>
<dbReference type="AlphaFoldDB" id="A0A1I7XKG4"/>
<evidence type="ECO:0000313" key="1">
    <source>
        <dbReference type="Proteomes" id="UP000095283"/>
    </source>
</evidence>
<dbReference type="Proteomes" id="UP000095283">
    <property type="component" value="Unplaced"/>
</dbReference>
<dbReference type="WBParaSite" id="Hba_18257">
    <property type="protein sequence ID" value="Hba_18257"/>
    <property type="gene ID" value="Hba_18257"/>
</dbReference>
<evidence type="ECO:0000313" key="2">
    <source>
        <dbReference type="WBParaSite" id="Hba_18257"/>
    </source>
</evidence>
<protein>
    <submittedName>
        <fullName evidence="2">Transposase</fullName>
    </submittedName>
</protein>